<dbReference type="PANTHER" id="PTHR35007">
    <property type="entry name" value="INTEGRAL MEMBRANE PROTEIN-RELATED"/>
    <property type="match status" value="1"/>
</dbReference>
<dbReference type="RefSeq" id="WP_075357469.1">
    <property type="nucleotide sequence ID" value="NZ_MSRG01000012.1"/>
</dbReference>
<feature type="transmembrane region" description="Helical" evidence="6">
    <location>
        <begin position="138"/>
        <end position="160"/>
    </location>
</feature>
<keyword evidence="2" id="KW-1003">Cell membrane</keyword>
<evidence type="ECO:0000313" key="9">
    <source>
        <dbReference type="EMBL" id="OTP78263.1"/>
    </source>
</evidence>
<dbReference type="Proteomes" id="UP000195221">
    <property type="component" value="Unassembled WGS sequence"/>
</dbReference>
<evidence type="ECO:0000259" key="7">
    <source>
        <dbReference type="Pfam" id="PF00482"/>
    </source>
</evidence>
<dbReference type="InterPro" id="IPR018076">
    <property type="entry name" value="T2SS_GspF_dom"/>
</dbReference>
<feature type="transmembrane region" description="Helical" evidence="6">
    <location>
        <begin position="104"/>
        <end position="126"/>
    </location>
</feature>
<feature type="transmembrane region" description="Helical" evidence="6">
    <location>
        <begin position="6"/>
        <end position="27"/>
    </location>
</feature>
<evidence type="ECO:0000313" key="8">
    <source>
        <dbReference type="EMBL" id="OTP78001.1"/>
    </source>
</evidence>
<reference evidence="9 11" key="2">
    <citation type="submission" date="2017-03" db="EMBL/GenBank/DDBJ databases">
        <title>Genome analysis of strain PAMC 26577.</title>
        <authorList>
            <person name="Oh H.-M."/>
            <person name="Yang J.-A."/>
        </authorList>
    </citation>
    <scope>NUCLEOTIDE SEQUENCE [LARGE SCALE GENOMIC DNA]</scope>
    <source>
        <strain evidence="9 11">PAMC 26577</strain>
    </source>
</reference>
<proteinExistence type="predicted"/>
<evidence type="ECO:0000313" key="11">
    <source>
        <dbReference type="Proteomes" id="UP000195221"/>
    </source>
</evidence>
<reference evidence="8 10" key="1">
    <citation type="submission" date="2017-03" db="EMBL/GenBank/DDBJ databases">
        <title>Genome analysis of strain PAMC 26510.</title>
        <authorList>
            <person name="Oh H.-M."/>
            <person name="Yang J.-A."/>
        </authorList>
    </citation>
    <scope>NUCLEOTIDE SEQUENCE [LARGE SCALE GENOMIC DNA]</scope>
    <source>
        <strain evidence="8 10">PAMC 26510</strain>
    </source>
</reference>
<feature type="transmembrane region" description="Helical" evidence="6">
    <location>
        <begin position="294"/>
        <end position="318"/>
    </location>
</feature>
<accession>A0A242N3V6</accession>
<keyword evidence="5 6" id="KW-0472">Membrane</keyword>
<comment type="subcellular location">
    <subcellularLocation>
        <location evidence="1">Cell membrane</location>
        <topology evidence="1">Multi-pass membrane protein</topology>
    </subcellularLocation>
</comment>
<evidence type="ECO:0000256" key="6">
    <source>
        <dbReference type="SAM" id="Phobius"/>
    </source>
</evidence>
<dbReference type="PANTHER" id="PTHR35007:SF2">
    <property type="entry name" value="PILUS ASSEMBLE PROTEIN"/>
    <property type="match status" value="1"/>
</dbReference>
<evidence type="ECO:0000256" key="3">
    <source>
        <dbReference type="ARBA" id="ARBA00022692"/>
    </source>
</evidence>
<protein>
    <submittedName>
        <fullName evidence="9">Type II/IV secretion system protein TadC, associated with Flp pilus assembly</fullName>
    </submittedName>
</protein>
<dbReference type="EMBL" id="NBTZ01000026">
    <property type="protein sequence ID" value="OTP78263.1"/>
    <property type="molecule type" value="Genomic_DNA"/>
</dbReference>
<keyword evidence="3 6" id="KW-0812">Transmembrane</keyword>
<evidence type="ECO:0000313" key="10">
    <source>
        <dbReference type="Proteomes" id="UP000194546"/>
    </source>
</evidence>
<feature type="domain" description="Type II secretion system protein GspF" evidence="7">
    <location>
        <begin position="178"/>
        <end position="304"/>
    </location>
</feature>
<organism evidence="9 11">
    <name type="scientific">Caballeronia sordidicola</name>
    <name type="common">Burkholderia sordidicola</name>
    <dbReference type="NCBI Taxonomy" id="196367"/>
    <lineage>
        <taxon>Bacteria</taxon>
        <taxon>Pseudomonadati</taxon>
        <taxon>Pseudomonadota</taxon>
        <taxon>Betaproteobacteria</taxon>
        <taxon>Burkholderiales</taxon>
        <taxon>Burkholderiaceae</taxon>
        <taxon>Caballeronia</taxon>
    </lineage>
</organism>
<evidence type="ECO:0000256" key="2">
    <source>
        <dbReference type="ARBA" id="ARBA00022475"/>
    </source>
</evidence>
<dbReference type="Proteomes" id="UP000194546">
    <property type="component" value="Unassembled WGS sequence"/>
</dbReference>
<sequence length="320" mass="34836">MSNESIETLINLTMLLALFAVLAIWWATKHGGKRGRIAERARTAALELRVGHSRGAEEDETPAKRAKALLRLARIGDRLPLFDAKYRMKLKKTMVRSGYRGPRAVSILLAVKFVFGLTCAALTVMLGSDIPVLGAYPAFRGILMLAVFIVGMIVPEYFVAWRSSRRRKAMAGCLPDALDLLVICTNAGNSLGVSIRRVADELAMICPPLSDEFALTADELKLSGDSTRALQELAERIDLPSIRALISTLTQSLRYGTPISSALRTLSRTERLAHILSLEEKAAKLAPKMVVPMMLFILPAVVAIAAGPAVIQLLAYVATQ</sequence>
<dbReference type="AlphaFoldDB" id="A0A242N3V6"/>
<gene>
    <name evidence="8" type="ORF">PAMC26510_07780</name>
    <name evidence="9" type="ORF">PAMC26577_06390</name>
</gene>
<evidence type="ECO:0000256" key="5">
    <source>
        <dbReference type="ARBA" id="ARBA00023136"/>
    </source>
</evidence>
<evidence type="ECO:0000256" key="1">
    <source>
        <dbReference type="ARBA" id="ARBA00004651"/>
    </source>
</evidence>
<dbReference type="Pfam" id="PF00482">
    <property type="entry name" value="T2SSF"/>
    <property type="match status" value="1"/>
</dbReference>
<name>A0A242N3V6_CABSO</name>
<evidence type="ECO:0000256" key="4">
    <source>
        <dbReference type="ARBA" id="ARBA00022989"/>
    </source>
</evidence>
<keyword evidence="4 6" id="KW-1133">Transmembrane helix</keyword>
<dbReference type="EMBL" id="NBTY01000049">
    <property type="protein sequence ID" value="OTP78001.1"/>
    <property type="molecule type" value="Genomic_DNA"/>
</dbReference>
<comment type="caution">
    <text evidence="9">The sequence shown here is derived from an EMBL/GenBank/DDBJ whole genome shotgun (WGS) entry which is preliminary data.</text>
</comment>
<dbReference type="GO" id="GO:0005886">
    <property type="term" value="C:plasma membrane"/>
    <property type="evidence" value="ECO:0007669"/>
    <property type="project" value="UniProtKB-SubCell"/>
</dbReference>